<keyword evidence="1" id="KW-0418">Kinase</keyword>
<dbReference type="SUPFAM" id="SSF56112">
    <property type="entry name" value="Protein kinase-like (PK-like)"/>
    <property type="match status" value="1"/>
</dbReference>
<organism evidence="1 2">
    <name type="scientific">Mycena venus</name>
    <dbReference type="NCBI Taxonomy" id="2733690"/>
    <lineage>
        <taxon>Eukaryota</taxon>
        <taxon>Fungi</taxon>
        <taxon>Dikarya</taxon>
        <taxon>Basidiomycota</taxon>
        <taxon>Agaricomycotina</taxon>
        <taxon>Agaricomycetes</taxon>
        <taxon>Agaricomycetidae</taxon>
        <taxon>Agaricales</taxon>
        <taxon>Marasmiineae</taxon>
        <taxon>Mycenaceae</taxon>
        <taxon>Mycena</taxon>
    </lineage>
</organism>
<dbReference type="OrthoDB" id="2955730at2759"/>
<reference evidence="1" key="1">
    <citation type="submission" date="2020-05" db="EMBL/GenBank/DDBJ databases">
        <title>Mycena genomes resolve the evolution of fungal bioluminescence.</title>
        <authorList>
            <person name="Tsai I.J."/>
        </authorList>
    </citation>
    <scope>NUCLEOTIDE SEQUENCE</scope>
    <source>
        <strain evidence="1">CCC161011</strain>
    </source>
</reference>
<evidence type="ECO:0000313" key="2">
    <source>
        <dbReference type="Proteomes" id="UP000620124"/>
    </source>
</evidence>
<dbReference type="AlphaFoldDB" id="A0A8H6YFH8"/>
<dbReference type="Proteomes" id="UP000620124">
    <property type="component" value="Unassembled WGS sequence"/>
</dbReference>
<evidence type="ECO:0000313" key="1">
    <source>
        <dbReference type="EMBL" id="KAF7358034.1"/>
    </source>
</evidence>
<keyword evidence="2" id="KW-1185">Reference proteome</keyword>
<dbReference type="EMBL" id="JACAZI010000006">
    <property type="protein sequence ID" value="KAF7358034.1"/>
    <property type="molecule type" value="Genomic_DNA"/>
</dbReference>
<accession>A0A8H6YFH8</accession>
<sequence length="141" mass="16006">MNLQSLSQEVLTWVHLKHIYILPFLGLDEKIFEGYPPCIITPYMRNGTMSNFVKNRMGTLPDKRVDQLIYTGEQPFPSIREDITVVLEILKEVHPSRPSGSPDGPRAMSDGLWATVKACWAHKPSDRHDMDKVSELIKASS</sequence>
<dbReference type="Gene3D" id="1.10.510.10">
    <property type="entry name" value="Transferase(Phosphotransferase) domain 1"/>
    <property type="match status" value="2"/>
</dbReference>
<gene>
    <name evidence="1" type="ORF">MVEN_00850600</name>
</gene>
<dbReference type="GO" id="GO:0016301">
    <property type="term" value="F:kinase activity"/>
    <property type="evidence" value="ECO:0007669"/>
    <property type="project" value="UniProtKB-KW"/>
</dbReference>
<proteinExistence type="predicted"/>
<name>A0A8H6YFH8_9AGAR</name>
<comment type="caution">
    <text evidence="1">The sequence shown here is derived from an EMBL/GenBank/DDBJ whole genome shotgun (WGS) entry which is preliminary data.</text>
</comment>
<keyword evidence="1" id="KW-0808">Transferase</keyword>
<dbReference type="InterPro" id="IPR011009">
    <property type="entry name" value="Kinase-like_dom_sf"/>
</dbReference>
<protein>
    <submittedName>
        <fullName evidence="1">Kinase-like protein</fullName>
    </submittedName>
</protein>